<evidence type="ECO:0000313" key="2">
    <source>
        <dbReference type="Proteomes" id="UP000315166"/>
    </source>
</evidence>
<dbReference type="Proteomes" id="UP000315166">
    <property type="component" value="Segment"/>
</dbReference>
<dbReference type="GeneID" id="55616455"/>
<name>A0A4Y6EHS5_9CAUD</name>
<dbReference type="EMBL" id="MK801733">
    <property type="protein sequence ID" value="QDF18288.1"/>
    <property type="molecule type" value="Genomic_DNA"/>
</dbReference>
<organism evidence="1 2">
    <name type="scientific">Gordonia phage Chelms</name>
    <dbReference type="NCBI Taxonomy" id="2588132"/>
    <lineage>
        <taxon>Viruses</taxon>
        <taxon>Duplodnaviria</taxon>
        <taxon>Heunggongvirae</taxon>
        <taxon>Uroviricota</taxon>
        <taxon>Caudoviricetes</taxon>
        <taxon>Montyvirus</taxon>
        <taxon>Montyvirus chelms</taxon>
    </lineage>
</organism>
<reference evidence="1 2" key="1">
    <citation type="submission" date="2019-04" db="EMBL/GenBank/DDBJ databases">
        <authorList>
            <person name="Ahlbrecht B.C."/>
            <person name="Almail A."/>
            <person name="Blakestad S.M."/>
            <person name="Calhoun C.D."/>
            <person name="Chesley E."/>
            <person name="Craven C.R."/>
            <person name="Hoagland S.Z."/>
            <person name="Jost S.L."/>
            <person name="Manz Z.R."/>
            <person name="Pena P.B."/>
            <person name="Pfenning K.J."/>
            <person name="Postl L.C."/>
            <person name="Ramsey E.P."/>
            <person name="Roberts C.A."/>
            <person name="Sevcik K.M."/>
            <person name="Whitman F.C."/>
            <person name="Chia C.P."/>
            <person name="McKinney A.L."/>
            <person name="Tolsma S."/>
            <person name="Ward R.E."/>
            <person name="Garlena R.A."/>
            <person name="Russell D.A."/>
            <person name="Pope W.H."/>
            <person name="Jacobs-Sera D."/>
            <person name="Hatfull G.F."/>
        </authorList>
    </citation>
    <scope>NUCLEOTIDE SEQUENCE [LARGE SCALE GENOMIC DNA]</scope>
</reference>
<accession>A0A4Y6EHS5</accession>
<proteinExistence type="predicted"/>
<protein>
    <submittedName>
        <fullName evidence="1">Uncharacterized protein</fullName>
    </submittedName>
</protein>
<evidence type="ECO:0000313" key="1">
    <source>
        <dbReference type="EMBL" id="QDF18288.1"/>
    </source>
</evidence>
<dbReference type="RefSeq" id="YP_009846089.1">
    <property type="nucleotide sequence ID" value="NC_048768.1"/>
</dbReference>
<dbReference type="KEGG" id="vg:55616455"/>
<keyword evidence="2" id="KW-1185">Reference proteome</keyword>
<gene>
    <name evidence="1" type="primary">74</name>
    <name evidence="1" type="ORF">SEA_CHELMS_74</name>
</gene>
<sequence>MFGPDYYYGPYDPEFELDVAMLSHSEYWGDLSVPVTPEEEEIIDAML</sequence>